<keyword evidence="2" id="KW-1003">Cell membrane</keyword>
<keyword evidence="3" id="KW-1133">Transmembrane helix</keyword>
<proteinExistence type="inferred from homology"/>
<feature type="transmembrane region" description="Helical" evidence="3">
    <location>
        <begin position="67"/>
        <end position="89"/>
    </location>
</feature>
<dbReference type="Pfam" id="PF02632">
    <property type="entry name" value="BioY"/>
    <property type="match status" value="1"/>
</dbReference>
<dbReference type="EMBL" id="CP075585">
    <property type="protein sequence ID" value="QZA58515.1"/>
    <property type="molecule type" value="Genomic_DNA"/>
</dbReference>
<dbReference type="Gene3D" id="1.10.1760.20">
    <property type="match status" value="1"/>
</dbReference>
<name>A0ABX8YYV9_9BACT</name>
<dbReference type="PANTHER" id="PTHR34295:SF1">
    <property type="entry name" value="BIOTIN TRANSPORTER BIOY"/>
    <property type="match status" value="1"/>
</dbReference>
<feature type="transmembrane region" description="Helical" evidence="3">
    <location>
        <begin position="120"/>
        <end position="143"/>
    </location>
</feature>
<gene>
    <name evidence="4" type="ORF">RHAB15C_0000389</name>
</gene>
<evidence type="ECO:0000256" key="2">
    <source>
        <dbReference type="PIRNR" id="PIRNR016661"/>
    </source>
</evidence>
<feature type="transmembrane region" description="Helical" evidence="3">
    <location>
        <begin position="149"/>
        <end position="167"/>
    </location>
</feature>
<comment type="subcellular location">
    <subcellularLocation>
        <location evidence="2">Cell membrane</location>
        <topology evidence="2">Multi-pass membrane protein</topology>
    </subcellularLocation>
</comment>
<keyword evidence="2" id="KW-0813">Transport</keyword>
<evidence type="ECO:0000256" key="1">
    <source>
        <dbReference type="ARBA" id="ARBA00010692"/>
    </source>
</evidence>
<dbReference type="InterPro" id="IPR003784">
    <property type="entry name" value="BioY"/>
</dbReference>
<feature type="transmembrane region" description="Helical" evidence="3">
    <location>
        <begin position="41"/>
        <end position="60"/>
    </location>
</feature>
<reference evidence="4 5" key="1">
    <citation type="submission" date="2021-05" db="EMBL/GenBank/DDBJ databases">
        <title>Ecology and evolution of chlamydial symbionts of arthropods.</title>
        <authorList>
            <person name="Halter T."/>
            <person name="Sixt B.S."/>
            <person name="Toenshoff E.R."/>
            <person name="Koestlbacher S."/>
            <person name="Schulz F."/>
            <person name="Kostanjsek R."/>
            <person name="Collingro A."/>
            <person name="Hendrickx F."/>
            <person name="Horn M."/>
        </authorList>
    </citation>
    <scope>NUCLEOTIDE SEQUENCE [LARGE SCALE GENOMIC DNA]</scope>
    <source>
        <strain evidence="4 5">15C</strain>
    </source>
</reference>
<dbReference type="RefSeq" id="WP_194844954.1">
    <property type="nucleotide sequence ID" value="NZ_CP075585.1"/>
</dbReference>
<organism evidence="4 5">
    <name type="scientific">Candidatus Rhabdochlamydia porcellionis</name>
    <dbReference type="NCBI Taxonomy" id="225148"/>
    <lineage>
        <taxon>Bacteria</taxon>
        <taxon>Pseudomonadati</taxon>
        <taxon>Chlamydiota</taxon>
        <taxon>Chlamydiia</taxon>
        <taxon>Parachlamydiales</taxon>
        <taxon>Candidatus Rhabdochlamydiaceae</taxon>
        <taxon>Candidatus Rhabdochlamydia</taxon>
    </lineage>
</organism>
<dbReference type="PIRSF" id="PIRSF016661">
    <property type="entry name" value="BioY"/>
    <property type="match status" value="1"/>
</dbReference>
<evidence type="ECO:0000256" key="3">
    <source>
        <dbReference type="SAM" id="Phobius"/>
    </source>
</evidence>
<dbReference type="PANTHER" id="PTHR34295">
    <property type="entry name" value="BIOTIN TRANSPORTER BIOY"/>
    <property type="match status" value="1"/>
</dbReference>
<protein>
    <recommendedName>
        <fullName evidence="2">Biotin transporter</fullName>
    </recommendedName>
</protein>
<keyword evidence="2 3" id="KW-0472">Membrane</keyword>
<feature type="transmembrane region" description="Helical" evidence="3">
    <location>
        <begin position="95"/>
        <end position="113"/>
    </location>
</feature>
<evidence type="ECO:0000313" key="4">
    <source>
        <dbReference type="EMBL" id="QZA58515.1"/>
    </source>
</evidence>
<feature type="transmembrane region" description="Helical" evidence="3">
    <location>
        <begin position="12"/>
        <end position="35"/>
    </location>
</feature>
<sequence>MNTMSIQTETKTYVRETLIVLGMSFFIALVAPISIPLPFTPVPIVLQNTLILSLSVLFGAKRTILAVIGFLLQGALGFPVFATCTGGFACLLGSNAGYFLGYIIAAGMVGFLNRSASKNNLFWILSIGDGIIYLFGAIWLAVFIGWTQAILLGVLPFLFGDIIKRLLAIKCIHFLRK</sequence>
<evidence type="ECO:0000313" key="5">
    <source>
        <dbReference type="Proteomes" id="UP000822862"/>
    </source>
</evidence>
<keyword evidence="5" id="KW-1185">Reference proteome</keyword>
<comment type="similarity">
    <text evidence="1 2">Belongs to the BioY family.</text>
</comment>
<keyword evidence="3" id="KW-0812">Transmembrane</keyword>
<accession>A0ABX8YYV9</accession>
<dbReference type="Proteomes" id="UP000822862">
    <property type="component" value="Chromosome"/>
</dbReference>